<evidence type="ECO:0000256" key="1">
    <source>
        <dbReference type="SAM" id="SignalP"/>
    </source>
</evidence>
<dbReference type="HOGENOM" id="CLU_058239_1_0_10"/>
<keyword evidence="3" id="KW-0378">Hydrolase</keyword>
<dbReference type="Gene3D" id="3.60.10.10">
    <property type="entry name" value="Endonuclease/exonuclease/phosphatase"/>
    <property type="match status" value="1"/>
</dbReference>
<evidence type="ECO:0000259" key="2">
    <source>
        <dbReference type="Pfam" id="PF19580"/>
    </source>
</evidence>
<name>A1BF91_CHLPD</name>
<dbReference type="OrthoDB" id="9802724at2"/>
<protein>
    <submittedName>
        <fullName evidence="3">Endonuclease/exonuclease/phosphatase</fullName>
    </submittedName>
</protein>
<dbReference type="Proteomes" id="UP000008701">
    <property type="component" value="Chromosome"/>
</dbReference>
<dbReference type="Pfam" id="PF19580">
    <property type="entry name" value="Exo_endo_phos_3"/>
    <property type="match status" value="1"/>
</dbReference>
<keyword evidence="3" id="KW-0255">Endonuclease</keyword>
<evidence type="ECO:0000313" key="4">
    <source>
        <dbReference type="Proteomes" id="UP000008701"/>
    </source>
</evidence>
<feature type="chain" id="PRO_5002632362" evidence="1">
    <location>
        <begin position="27"/>
        <end position="342"/>
    </location>
</feature>
<feature type="signal peptide" evidence="1">
    <location>
        <begin position="1"/>
        <end position="26"/>
    </location>
</feature>
<organism evidence="3 4">
    <name type="scientific">Chlorobium phaeobacteroides (strain DSM 266 / SMG 266 / 2430)</name>
    <dbReference type="NCBI Taxonomy" id="290317"/>
    <lineage>
        <taxon>Bacteria</taxon>
        <taxon>Pseudomonadati</taxon>
        <taxon>Chlorobiota</taxon>
        <taxon>Chlorobiia</taxon>
        <taxon>Chlorobiales</taxon>
        <taxon>Chlorobiaceae</taxon>
        <taxon>Chlorobium/Pelodictyon group</taxon>
        <taxon>Chlorobium</taxon>
    </lineage>
</organism>
<dbReference type="AlphaFoldDB" id="A1BF91"/>
<dbReference type="InterPro" id="IPR036691">
    <property type="entry name" value="Endo/exonu/phosph_ase_sf"/>
</dbReference>
<dbReference type="SUPFAM" id="SSF56219">
    <property type="entry name" value="DNase I-like"/>
    <property type="match status" value="1"/>
</dbReference>
<gene>
    <name evidence="3" type="ordered locus">Cpha266_1021</name>
</gene>
<dbReference type="InterPro" id="IPR005135">
    <property type="entry name" value="Endo/exonuclease/phosphatase"/>
</dbReference>
<dbReference type="KEGG" id="cph:Cpha266_1021"/>
<dbReference type="STRING" id="290317.Cpha266_1021"/>
<dbReference type="PANTHER" id="PTHR42834">
    <property type="entry name" value="ENDONUCLEASE/EXONUCLEASE/PHOSPHATASE FAMILY PROTEIN (AFU_ORTHOLOGUE AFUA_3G09210)"/>
    <property type="match status" value="1"/>
</dbReference>
<dbReference type="RefSeq" id="WP_011744895.1">
    <property type="nucleotide sequence ID" value="NC_008639.1"/>
</dbReference>
<sequence precursor="true">MKKTLSTVFLFLSVILFTAFSSSAKAGAGDSLLVMWWNAENLFDSINDPAVDDDDFTPEGKFRWTEKKLQLKLMRVQHLFNAINSHPQYSAYPDIIAFAETENKKVFAKAIGVIKSGGYKMVYHESGDPRGIDIGLAFNSRKVVFKASKAYQIPVDDKPSRPVIVAEFSVFSHPFHIVLNHWPSRAFDIRWTEPKRIGAATVVRHIADSLLQKNSKADIIIMGDFNDEPENRSLKKVLGSSFDASAVQASRGRLFYNCWADCRGIGSYFYRGHWEKIDQILVSGGLFDRKGLWLPENAFHCFAFSGMMDEGGKKLWPTYEKGVYKGGYSDHLPLLLMIRTQR</sequence>
<accession>A1BF91</accession>
<dbReference type="GO" id="GO:0004527">
    <property type="term" value="F:exonuclease activity"/>
    <property type="evidence" value="ECO:0007669"/>
    <property type="project" value="UniProtKB-KW"/>
</dbReference>
<keyword evidence="3" id="KW-0540">Nuclease</keyword>
<dbReference type="eggNOG" id="COG2374">
    <property type="taxonomic scope" value="Bacteria"/>
</dbReference>
<keyword evidence="3" id="KW-0269">Exonuclease</keyword>
<keyword evidence="4" id="KW-1185">Reference proteome</keyword>
<evidence type="ECO:0000313" key="3">
    <source>
        <dbReference type="EMBL" id="ABL65068.1"/>
    </source>
</evidence>
<proteinExistence type="predicted"/>
<reference evidence="3 4" key="1">
    <citation type="submission" date="2006-12" db="EMBL/GenBank/DDBJ databases">
        <title>Complete sequence of Chlorobium phaeobacteroides DSM 266.</title>
        <authorList>
            <consortium name="US DOE Joint Genome Institute"/>
            <person name="Copeland A."/>
            <person name="Lucas S."/>
            <person name="Lapidus A."/>
            <person name="Barry K."/>
            <person name="Detter J.C."/>
            <person name="Glavina del Rio T."/>
            <person name="Hammon N."/>
            <person name="Israni S."/>
            <person name="Pitluck S."/>
            <person name="Goltsman E."/>
            <person name="Schmutz J."/>
            <person name="Larimer F."/>
            <person name="Land M."/>
            <person name="Hauser L."/>
            <person name="Mikhailova N."/>
            <person name="Li T."/>
            <person name="Overmann J."/>
            <person name="Bryant D.A."/>
            <person name="Richardson P."/>
        </authorList>
    </citation>
    <scope>NUCLEOTIDE SEQUENCE [LARGE SCALE GENOMIC DNA]</scope>
    <source>
        <strain evidence="3 4">DSM 266</strain>
    </source>
</reference>
<feature type="domain" description="Endonuclease/exonuclease/phosphatase" evidence="2">
    <location>
        <begin position="34"/>
        <end position="339"/>
    </location>
</feature>
<keyword evidence="1" id="KW-0732">Signal</keyword>
<dbReference type="EMBL" id="CP000492">
    <property type="protein sequence ID" value="ABL65068.1"/>
    <property type="molecule type" value="Genomic_DNA"/>
</dbReference>
<dbReference type="GO" id="GO:0004519">
    <property type="term" value="F:endonuclease activity"/>
    <property type="evidence" value="ECO:0007669"/>
    <property type="project" value="UniProtKB-KW"/>
</dbReference>
<dbReference type="PANTHER" id="PTHR42834:SF1">
    <property type="entry name" value="ENDONUCLEASE_EXONUCLEASE_PHOSPHATASE FAMILY PROTEIN (AFU_ORTHOLOGUE AFUA_3G09210)"/>
    <property type="match status" value="1"/>
</dbReference>